<sequence>MATRTAALPPAPPGGAPPPPGLLDLPPELLEAVASALLPLPSSAWPTFPPCGSGGGGGGGGGRLHHSRPPHRSVPFVAASADLAAYRLVCRATAAAAAAAVAAVVVDLGRRPGGGVRAAGGGAGGGGEEGEAAAAAALDRLRRVTAAARRVTAATFVVPGGRHAPPVATAAEATGDAAAAAVLPVQRAPAVIPFYTPAAALVAALPLRSLTLVGSRAVALFPPAALPPRLSRLSLVAVCQGAAAPPAVGPLLAALASRLTHLHLDALAVSGAPPPLDEWLSAGGGGAATAPAASAGDGSAGLPALRTLAYTGVLTATGAAALAAAAPRLRVLEYSGALRGTGALAPLAGPAALPRLAVLSLGWVDAPAGGTAWADLTRGRSLDRLALGAGRRGAVGGMGATGLARALAATAAAPRVLDAPGVVMDVAELRTLVARRGTGTMGGVVAESVPAHGEGGAASAWPSPPPAAVAADAATAADAAAAVTSAATAVVDACRTVTLGLAGMATSGGDRVLAAAFPAATTLTVSAHDDVAAGALAIWAPPPAVRVLTVTFCYAPDAAGLLAGLAAAAPGQRAHRGGGGVGGVAATSLVALTIRGAEVVAPPVAAHVTALVAAGLRSLRLVYARGAAATAATAATLDGGEGGGGGTPGGGCERGGAPTAWAKAVLPGVVHSRTGLTWHRR</sequence>
<protein>
    <submittedName>
        <fullName evidence="1">Uncharacterized protein</fullName>
    </submittedName>
</protein>
<accession>A0ACC3BMJ7</accession>
<evidence type="ECO:0000313" key="1">
    <source>
        <dbReference type="EMBL" id="KAK1858838.1"/>
    </source>
</evidence>
<comment type="caution">
    <text evidence="1">The sequence shown here is derived from an EMBL/GenBank/DDBJ whole genome shotgun (WGS) entry which is preliminary data.</text>
</comment>
<organism evidence="1 2">
    <name type="scientific">Pyropia yezoensis</name>
    <name type="common">Susabi-nori</name>
    <name type="synonym">Porphyra yezoensis</name>
    <dbReference type="NCBI Taxonomy" id="2788"/>
    <lineage>
        <taxon>Eukaryota</taxon>
        <taxon>Rhodophyta</taxon>
        <taxon>Bangiophyceae</taxon>
        <taxon>Bangiales</taxon>
        <taxon>Bangiaceae</taxon>
        <taxon>Pyropia</taxon>
    </lineage>
</organism>
<dbReference type="Proteomes" id="UP000798662">
    <property type="component" value="Chromosome 1"/>
</dbReference>
<keyword evidence="2" id="KW-1185">Reference proteome</keyword>
<proteinExistence type="predicted"/>
<evidence type="ECO:0000313" key="2">
    <source>
        <dbReference type="Proteomes" id="UP000798662"/>
    </source>
</evidence>
<reference evidence="1" key="1">
    <citation type="submission" date="2019-11" db="EMBL/GenBank/DDBJ databases">
        <title>Nori genome reveals adaptations in red seaweeds to the harsh intertidal environment.</title>
        <authorList>
            <person name="Wang D."/>
            <person name="Mao Y."/>
        </authorList>
    </citation>
    <scope>NUCLEOTIDE SEQUENCE</scope>
    <source>
        <tissue evidence="1">Gametophyte</tissue>
    </source>
</reference>
<gene>
    <name evidence="1" type="ORF">I4F81_001438</name>
</gene>
<dbReference type="EMBL" id="CM020618">
    <property type="protein sequence ID" value="KAK1858838.1"/>
    <property type="molecule type" value="Genomic_DNA"/>
</dbReference>
<name>A0ACC3BMJ7_PYRYE</name>